<dbReference type="GO" id="GO:1990904">
    <property type="term" value="C:ribonucleoprotein complex"/>
    <property type="evidence" value="ECO:0007669"/>
    <property type="project" value="UniProtKB-KW"/>
</dbReference>
<name>A0A7R9V5Q9_9CHLO</name>
<reference evidence="9" key="1">
    <citation type="submission" date="2021-01" db="EMBL/GenBank/DDBJ databases">
        <authorList>
            <person name="Corre E."/>
            <person name="Pelletier E."/>
            <person name="Niang G."/>
            <person name="Scheremetjew M."/>
            <person name="Finn R."/>
            <person name="Kale V."/>
            <person name="Holt S."/>
            <person name="Cochrane G."/>
            <person name="Meng A."/>
            <person name="Brown T."/>
            <person name="Cohen L."/>
        </authorList>
    </citation>
    <scope>NUCLEOTIDE SEQUENCE</scope>
    <source>
        <strain evidence="9">CCMP219</strain>
    </source>
</reference>
<dbReference type="InterPro" id="IPR010920">
    <property type="entry name" value="LSM_dom_sf"/>
</dbReference>
<comment type="subunit">
    <text evidence="7">Component of the heptameric LSM1-LSM7 complex that forms a seven-membered ring structure with a donut shape.</text>
</comment>
<dbReference type="SMART" id="SM00651">
    <property type="entry name" value="Sm"/>
    <property type="match status" value="1"/>
</dbReference>
<evidence type="ECO:0000256" key="6">
    <source>
        <dbReference type="ARBA" id="ARBA00058260"/>
    </source>
</evidence>
<evidence type="ECO:0000313" key="9">
    <source>
        <dbReference type="EMBL" id="CAD8285827.1"/>
    </source>
</evidence>
<dbReference type="AlphaFoldDB" id="A0A7R9V5Q9"/>
<dbReference type="FunFam" id="2.30.30.100:FF:000029">
    <property type="entry name" value="U6 snRNA-associated Sm-like protein LSm1"/>
    <property type="match status" value="1"/>
</dbReference>
<feature type="domain" description="Sm" evidence="8">
    <location>
        <begin position="9"/>
        <end position="84"/>
    </location>
</feature>
<comment type="subcellular location">
    <subcellularLocation>
        <location evidence="7">Cytoplasm</location>
    </subcellularLocation>
    <subcellularLocation>
        <location evidence="7">Cytoplasm</location>
        <location evidence="7">P-body</location>
    </subcellularLocation>
</comment>
<evidence type="ECO:0000256" key="4">
    <source>
        <dbReference type="ARBA" id="ARBA00022884"/>
    </source>
</evidence>
<protein>
    <recommendedName>
        <fullName evidence="7">U6 snRNA-associated Sm-like protein LSm1</fullName>
    </recommendedName>
</protein>
<dbReference type="CDD" id="cd01728">
    <property type="entry name" value="LSm1"/>
    <property type="match status" value="1"/>
</dbReference>
<dbReference type="InterPro" id="IPR001163">
    <property type="entry name" value="Sm_dom_euk/arc"/>
</dbReference>
<dbReference type="InterPro" id="IPR047575">
    <property type="entry name" value="Sm"/>
</dbReference>
<dbReference type="PANTHER" id="PTHR15588:SF8">
    <property type="entry name" value="U6 SNRNA-ASSOCIATED SM-LIKE PROTEIN LSM1"/>
    <property type="match status" value="1"/>
</dbReference>
<dbReference type="InterPro" id="IPR034104">
    <property type="entry name" value="Lsm1"/>
</dbReference>
<evidence type="ECO:0000256" key="3">
    <source>
        <dbReference type="ARBA" id="ARBA00022664"/>
    </source>
</evidence>
<accession>A0A7R9V5Q9</accession>
<gene>
    <name evidence="7" type="primary">LSM1</name>
    <name evidence="9" type="ORF">CEUR00632_LOCUS5865</name>
</gene>
<sequence>MEEDLDVPLPGSALADELDKKLLVQLRDGRKILGFLRSFDQFANLVLDSAIERIIVGEQFCDCPLGLQLIRGENVVLMGEIDPAKEVPPGLTPVSEAEIQRAMRAEKEMSKMKATMRQRMDFLDLE</sequence>
<keyword evidence="5 7" id="KW-0687">Ribonucleoprotein</keyword>
<evidence type="ECO:0000256" key="5">
    <source>
        <dbReference type="ARBA" id="ARBA00023274"/>
    </source>
</evidence>
<dbReference type="GO" id="GO:0000932">
    <property type="term" value="C:P-body"/>
    <property type="evidence" value="ECO:0007669"/>
    <property type="project" value="UniProtKB-SubCell"/>
</dbReference>
<dbReference type="PANTHER" id="PTHR15588">
    <property type="entry name" value="LSM1"/>
    <property type="match status" value="1"/>
</dbReference>
<dbReference type="GO" id="GO:0003729">
    <property type="term" value="F:mRNA binding"/>
    <property type="evidence" value="ECO:0007669"/>
    <property type="project" value="TreeGrafter"/>
</dbReference>
<evidence type="ECO:0000256" key="1">
    <source>
        <dbReference type="ARBA" id="ARBA00006850"/>
    </source>
</evidence>
<proteinExistence type="inferred from homology"/>
<dbReference type="InterPro" id="IPR044642">
    <property type="entry name" value="PTHR15588"/>
</dbReference>
<dbReference type="GO" id="GO:0042538">
    <property type="term" value="P:hyperosmotic salinity response"/>
    <property type="evidence" value="ECO:0007669"/>
    <property type="project" value="UniProtKB-ARBA"/>
</dbReference>
<dbReference type="GO" id="GO:1990726">
    <property type="term" value="C:Lsm1-7-Pat1 complex"/>
    <property type="evidence" value="ECO:0007669"/>
    <property type="project" value="TreeGrafter"/>
</dbReference>
<dbReference type="Pfam" id="PF01423">
    <property type="entry name" value="LSM"/>
    <property type="match status" value="1"/>
</dbReference>
<dbReference type="SUPFAM" id="SSF50182">
    <property type="entry name" value="Sm-like ribonucleoproteins"/>
    <property type="match status" value="1"/>
</dbReference>
<dbReference type="GO" id="GO:0009631">
    <property type="term" value="P:cold acclimation"/>
    <property type="evidence" value="ECO:0007669"/>
    <property type="project" value="UniProtKB-ARBA"/>
</dbReference>
<comment type="similarity">
    <text evidence="1 7">Belongs to the snRNP Sm proteins family.</text>
</comment>
<dbReference type="Gene3D" id="2.30.30.100">
    <property type="match status" value="1"/>
</dbReference>
<evidence type="ECO:0000256" key="2">
    <source>
        <dbReference type="ARBA" id="ARBA00022490"/>
    </source>
</evidence>
<keyword evidence="3 7" id="KW-0507">mRNA processing</keyword>
<evidence type="ECO:0000256" key="7">
    <source>
        <dbReference type="RuleBase" id="RU365047"/>
    </source>
</evidence>
<comment type="function">
    <text evidence="6">Component of the cytoplasmic LSM1-LSM7 complex which is involved in mRNA degradation by promoting decapping and leading to accurate 5'-3' mRNA decay. LSM1A and LSM1B are essential for the formation of the cytoplasmic LSM1-LSM7 complex which regulates developmental gene expression by the decapping of specific development-related transcripts. Required for P-body formation during heat stress.</text>
</comment>
<dbReference type="EMBL" id="HBEC01012715">
    <property type="protein sequence ID" value="CAD8285827.1"/>
    <property type="molecule type" value="Transcribed_RNA"/>
</dbReference>
<dbReference type="GO" id="GO:0000290">
    <property type="term" value="P:deadenylation-dependent decapping of nuclear-transcribed mRNA"/>
    <property type="evidence" value="ECO:0007669"/>
    <property type="project" value="TreeGrafter"/>
</dbReference>
<dbReference type="PROSITE" id="PS52002">
    <property type="entry name" value="SM"/>
    <property type="match status" value="1"/>
</dbReference>
<dbReference type="GO" id="GO:0006397">
    <property type="term" value="P:mRNA processing"/>
    <property type="evidence" value="ECO:0007669"/>
    <property type="project" value="UniProtKB-UniRule"/>
</dbReference>
<evidence type="ECO:0000259" key="8">
    <source>
        <dbReference type="PROSITE" id="PS52002"/>
    </source>
</evidence>
<organism evidence="9">
    <name type="scientific">Chlamydomonas euryale</name>
    <dbReference type="NCBI Taxonomy" id="1486919"/>
    <lineage>
        <taxon>Eukaryota</taxon>
        <taxon>Viridiplantae</taxon>
        <taxon>Chlorophyta</taxon>
        <taxon>core chlorophytes</taxon>
        <taxon>Chlorophyceae</taxon>
        <taxon>CS clade</taxon>
        <taxon>Chlamydomonadales</taxon>
        <taxon>Chlamydomonadaceae</taxon>
        <taxon>Chlamydomonas</taxon>
    </lineage>
</organism>
<keyword evidence="2 7" id="KW-0963">Cytoplasm</keyword>
<keyword evidence="4 7" id="KW-0694">RNA-binding</keyword>